<name>A0AAE9YCM5_9ACTN</name>
<dbReference type="Pfam" id="PF07690">
    <property type="entry name" value="MFS_1"/>
    <property type="match status" value="1"/>
</dbReference>
<proteinExistence type="inferred from homology"/>
<dbReference type="InterPro" id="IPR036259">
    <property type="entry name" value="MFS_trans_sf"/>
</dbReference>
<protein>
    <submittedName>
        <fullName evidence="14">MFS transporter</fullName>
    </submittedName>
</protein>
<sequence length="1057" mass="110336">MTAGAGSAEAGEERVPAAKGGVPGTGADGDAAVAVAAADVEPDPGPASGWLRRRLTDGAPVMPLLILFGLNLTDELDRSAFGVLLPNIRDDFDLSNSGILGLVALSAAAALLLTVPIAAWADRGNRVRIALLGAAAWAFFSLGTGLAFTAWVLVAMRSGSSIGQAVNFPTHNSLLSDYYKPELRPRVYSLHRSANAFGVVLGAVLGAGLAQIAGWRTPFFVFAVPTALLVVLGLRLRDPGRGHHERAAMGADAELLGVDEPPPSFAEAYRMVWTIDSLRRIFVALPFLAASIAGFVSISSILYEQVWGLDEVERSWVLIPVQLVELGGLALGARIGMKALARGPSHVFRFIGLASFLAAGLSIVLATAPRLWVAIVANSLIVACLAIVGPGVLSSLSLAIPPRARSIGFSIGALFVLPGLLVLPVIGWIGDAHGFRWGIAVIAPIYVVGGLLISSVGSVIDGDVHQVWAGAAARAELLRERRAGRQKLLLVRGLDVRYGDIRILFGVDVEVEEGEVVALLGTNGAGKSTLLNAISGVVPASRGAVIFDGRDITHAPPEEIALLGIGQVPGGKGVFPGLTVAENLRVAGWMARRDPGALAGRRARVDAMFPVLVERRDDVAANLSGGQQQMLALSMAFLTRPKLLVIDELSLGLAPVVVEQLLDVVRALRDEGTTILLVEQSVNVALSVADRAYFLEKGEVRFDGPTADLLDRPDVLRSVFLEGATKGLAEVAPPSGNGHDRAAPVGGLGVGPTDQGTPDEDEVLRLAAASASPLLQGARGAERDQGPGLVARDLSVRFGGVVAVAGVSLDLAPGEVLGLVGPNGAGKTTLIDLLSGHTRADSGTVALGDRDLTRMGAGARARAGMGRSFQDSRLFPSLTVEEAVAVALERWVGVRDPLNAALRTPPLVTSEAAVAAEVTQLIDLLGLEAFRSKFVGELSTGSRRIVDLACVLAHRPDVVLLDEPSSGIAQREAEALGPLLLRIRDALGASLVVIEHDMSLITSVSDRLIALDQGRVVTDGPPDEVLRHPEVVAAYLGTDEAVLTRSGPTRDHIDEGP</sequence>
<dbReference type="GO" id="GO:0015658">
    <property type="term" value="F:branched-chain amino acid transmembrane transporter activity"/>
    <property type="evidence" value="ECO:0007669"/>
    <property type="project" value="TreeGrafter"/>
</dbReference>
<dbReference type="AlphaFoldDB" id="A0AAE9YCM5"/>
<feature type="transmembrane region" description="Helical" evidence="11">
    <location>
        <begin position="372"/>
        <end position="400"/>
    </location>
</feature>
<feature type="transmembrane region" description="Helical" evidence="11">
    <location>
        <begin position="407"/>
        <end position="429"/>
    </location>
</feature>
<dbReference type="InterPro" id="IPR003439">
    <property type="entry name" value="ABC_transporter-like_ATP-bd"/>
</dbReference>
<feature type="transmembrane region" description="Helical" evidence="11">
    <location>
        <begin position="347"/>
        <end position="366"/>
    </location>
</feature>
<dbReference type="SMART" id="SM00382">
    <property type="entry name" value="AAA"/>
    <property type="match status" value="2"/>
</dbReference>
<dbReference type="PANTHER" id="PTHR43820:SF4">
    <property type="entry name" value="HIGH-AFFINITY BRANCHED-CHAIN AMINO ACID TRANSPORT ATP-BINDING PROTEIN LIVF"/>
    <property type="match status" value="1"/>
</dbReference>
<gene>
    <name evidence="14" type="ORF">PO878_08390</name>
</gene>
<keyword evidence="9 11" id="KW-0472">Membrane</keyword>
<evidence type="ECO:0000256" key="9">
    <source>
        <dbReference type="ARBA" id="ARBA00023136"/>
    </source>
</evidence>
<dbReference type="Gene3D" id="3.40.50.300">
    <property type="entry name" value="P-loop containing nucleotide triphosphate hydrolases"/>
    <property type="match status" value="2"/>
</dbReference>
<evidence type="ECO:0000259" key="13">
    <source>
        <dbReference type="PROSITE" id="PS50893"/>
    </source>
</evidence>
<dbReference type="InterPro" id="IPR027417">
    <property type="entry name" value="P-loop_NTPase"/>
</dbReference>
<evidence type="ECO:0000256" key="6">
    <source>
        <dbReference type="ARBA" id="ARBA00022840"/>
    </source>
</evidence>
<keyword evidence="15" id="KW-1185">Reference proteome</keyword>
<keyword evidence="6" id="KW-0067">ATP-binding</keyword>
<evidence type="ECO:0000256" key="4">
    <source>
        <dbReference type="ARBA" id="ARBA00022692"/>
    </source>
</evidence>
<dbReference type="CDD" id="cd03219">
    <property type="entry name" value="ABC_Mj1267_LivG_branched"/>
    <property type="match status" value="1"/>
</dbReference>
<dbReference type="Pfam" id="PF12399">
    <property type="entry name" value="BCA_ABC_TP_C"/>
    <property type="match status" value="1"/>
</dbReference>
<feature type="transmembrane region" description="Helical" evidence="11">
    <location>
        <begin position="127"/>
        <end position="154"/>
    </location>
</feature>
<dbReference type="KEGG" id="ima:PO878_08390"/>
<evidence type="ECO:0000259" key="12">
    <source>
        <dbReference type="PROSITE" id="PS50850"/>
    </source>
</evidence>
<feature type="region of interest" description="Disordered" evidence="10">
    <location>
        <begin position="730"/>
        <end position="759"/>
    </location>
</feature>
<evidence type="ECO:0000256" key="11">
    <source>
        <dbReference type="SAM" id="Phobius"/>
    </source>
</evidence>
<keyword evidence="3" id="KW-0813">Transport</keyword>
<dbReference type="InterPro" id="IPR052156">
    <property type="entry name" value="BCAA_Transport_ATP-bd_LivF"/>
</dbReference>
<evidence type="ECO:0000256" key="1">
    <source>
        <dbReference type="ARBA" id="ARBA00004651"/>
    </source>
</evidence>
<comment type="subcellular location">
    <subcellularLocation>
        <location evidence="1">Cell membrane</location>
        <topology evidence="1">Multi-pass membrane protein</topology>
    </subcellularLocation>
</comment>
<feature type="transmembrane region" description="Helical" evidence="11">
    <location>
        <begin position="219"/>
        <end position="236"/>
    </location>
</feature>
<feature type="transmembrane region" description="Helical" evidence="11">
    <location>
        <begin position="281"/>
        <end position="303"/>
    </location>
</feature>
<evidence type="ECO:0000256" key="2">
    <source>
        <dbReference type="ARBA" id="ARBA00005417"/>
    </source>
</evidence>
<dbReference type="GO" id="GO:0015807">
    <property type="term" value="P:L-amino acid transport"/>
    <property type="evidence" value="ECO:0007669"/>
    <property type="project" value="TreeGrafter"/>
</dbReference>
<reference evidence="14" key="1">
    <citation type="submission" date="2023-01" db="EMBL/GenBank/DDBJ databases">
        <title>The diversity of Class Acidimicrobiia in South China Sea sediment environments and the proposal of Iamia marina sp. nov., a novel species of the genus Iamia.</title>
        <authorList>
            <person name="He Y."/>
            <person name="Tian X."/>
        </authorList>
    </citation>
    <scope>NUCLEOTIDE SEQUENCE</scope>
    <source>
        <strain evidence="14">DSM 19957</strain>
    </source>
</reference>
<keyword evidence="4 11" id="KW-0812">Transmembrane</keyword>
<evidence type="ECO:0000256" key="7">
    <source>
        <dbReference type="ARBA" id="ARBA00022970"/>
    </source>
</evidence>
<dbReference type="PANTHER" id="PTHR43820">
    <property type="entry name" value="HIGH-AFFINITY BRANCHED-CHAIN AMINO ACID TRANSPORT ATP-BINDING PROTEIN LIVF"/>
    <property type="match status" value="1"/>
</dbReference>
<dbReference type="Gene3D" id="1.20.1250.20">
    <property type="entry name" value="MFS general substrate transporter like domains"/>
    <property type="match status" value="1"/>
</dbReference>
<feature type="domain" description="ABC transporter" evidence="13">
    <location>
        <begin position="789"/>
        <end position="1038"/>
    </location>
</feature>
<evidence type="ECO:0000256" key="5">
    <source>
        <dbReference type="ARBA" id="ARBA00022741"/>
    </source>
</evidence>
<organism evidence="14 15">
    <name type="scientific">Iamia majanohamensis</name>
    <dbReference type="NCBI Taxonomy" id="467976"/>
    <lineage>
        <taxon>Bacteria</taxon>
        <taxon>Bacillati</taxon>
        <taxon>Actinomycetota</taxon>
        <taxon>Acidimicrobiia</taxon>
        <taxon>Acidimicrobiales</taxon>
        <taxon>Iamiaceae</taxon>
        <taxon>Iamia</taxon>
    </lineage>
</organism>
<dbReference type="CDD" id="cd03224">
    <property type="entry name" value="ABC_TM1139_LivF_branched"/>
    <property type="match status" value="1"/>
</dbReference>
<dbReference type="InterPro" id="IPR011701">
    <property type="entry name" value="MFS"/>
</dbReference>
<feature type="transmembrane region" description="Helical" evidence="11">
    <location>
        <begin position="194"/>
        <end position="213"/>
    </location>
</feature>
<evidence type="ECO:0000313" key="14">
    <source>
        <dbReference type="EMBL" id="WCO68743.1"/>
    </source>
</evidence>
<feature type="domain" description="Major facilitator superfamily (MFS) profile" evidence="12">
    <location>
        <begin position="63"/>
        <end position="461"/>
    </location>
</feature>
<evidence type="ECO:0000256" key="3">
    <source>
        <dbReference type="ARBA" id="ARBA00022448"/>
    </source>
</evidence>
<feature type="transmembrane region" description="Helical" evidence="11">
    <location>
        <begin position="99"/>
        <end position="121"/>
    </location>
</feature>
<dbReference type="SUPFAM" id="SSF103473">
    <property type="entry name" value="MFS general substrate transporter"/>
    <property type="match status" value="1"/>
</dbReference>
<dbReference type="EMBL" id="CP116942">
    <property type="protein sequence ID" value="WCO68743.1"/>
    <property type="molecule type" value="Genomic_DNA"/>
</dbReference>
<dbReference type="PROSITE" id="PS50850">
    <property type="entry name" value="MFS"/>
    <property type="match status" value="1"/>
</dbReference>
<dbReference type="PROSITE" id="PS50893">
    <property type="entry name" value="ABC_TRANSPORTER_2"/>
    <property type="match status" value="2"/>
</dbReference>
<dbReference type="CDD" id="cd06174">
    <property type="entry name" value="MFS"/>
    <property type="match status" value="1"/>
</dbReference>
<dbReference type="SUPFAM" id="SSF52540">
    <property type="entry name" value="P-loop containing nucleoside triphosphate hydrolases"/>
    <property type="match status" value="2"/>
</dbReference>
<dbReference type="GO" id="GO:0005524">
    <property type="term" value="F:ATP binding"/>
    <property type="evidence" value="ECO:0007669"/>
    <property type="project" value="UniProtKB-KW"/>
</dbReference>
<keyword evidence="5" id="KW-0547">Nucleotide-binding</keyword>
<dbReference type="RefSeq" id="WP_272738259.1">
    <property type="nucleotide sequence ID" value="NZ_CP116942.1"/>
</dbReference>
<evidence type="ECO:0000313" key="15">
    <source>
        <dbReference type="Proteomes" id="UP001216390"/>
    </source>
</evidence>
<dbReference type="InterPro" id="IPR020846">
    <property type="entry name" value="MFS_dom"/>
</dbReference>
<dbReference type="GO" id="GO:0016887">
    <property type="term" value="F:ATP hydrolysis activity"/>
    <property type="evidence" value="ECO:0007669"/>
    <property type="project" value="InterPro"/>
</dbReference>
<feature type="domain" description="ABC transporter" evidence="13">
    <location>
        <begin position="489"/>
        <end position="722"/>
    </location>
</feature>
<accession>A0AAE9YCM5</accession>
<keyword evidence="8 11" id="KW-1133">Transmembrane helix</keyword>
<dbReference type="InterPro" id="IPR003593">
    <property type="entry name" value="AAA+_ATPase"/>
</dbReference>
<evidence type="ECO:0000256" key="10">
    <source>
        <dbReference type="SAM" id="MobiDB-lite"/>
    </source>
</evidence>
<comment type="similarity">
    <text evidence="2">Belongs to the ABC transporter superfamily.</text>
</comment>
<keyword evidence="7" id="KW-0029">Amino-acid transport</keyword>
<dbReference type="Pfam" id="PF00005">
    <property type="entry name" value="ABC_tran"/>
    <property type="match status" value="2"/>
</dbReference>
<dbReference type="Proteomes" id="UP001216390">
    <property type="component" value="Chromosome"/>
</dbReference>
<feature type="transmembrane region" description="Helical" evidence="11">
    <location>
        <begin position="435"/>
        <end position="453"/>
    </location>
</feature>
<dbReference type="InterPro" id="IPR017871">
    <property type="entry name" value="ABC_transporter-like_CS"/>
</dbReference>
<feature type="region of interest" description="Disordered" evidence="10">
    <location>
        <begin position="1"/>
        <end position="26"/>
    </location>
</feature>
<evidence type="ECO:0000256" key="8">
    <source>
        <dbReference type="ARBA" id="ARBA00022989"/>
    </source>
</evidence>
<dbReference type="PROSITE" id="PS00211">
    <property type="entry name" value="ABC_TRANSPORTER_1"/>
    <property type="match status" value="1"/>
</dbReference>
<dbReference type="GO" id="GO:0005886">
    <property type="term" value="C:plasma membrane"/>
    <property type="evidence" value="ECO:0007669"/>
    <property type="project" value="UniProtKB-SubCell"/>
</dbReference>
<dbReference type="InterPro" id="IPR032823">
    <property type="entry name" value="BCA_ABC_TP_C"/>
</dbReference>